<dbReference type="OrthoDB" id="1244371at2"/>
<keyword evidence="2" id="KW-1185">Reference proteome</keyword>
<evidence type="ECO:0000313" key="2">
    <source>
        <dbReference type="Proteomes" id="UP000028623"/>
    </source>
</evidence>
<comment type="caution">
    <text evidence="1">The sequence shown here is derived from an EMBL/GenBank/DDBJ whole genome shotgun (WGS) entry which is preliminary data.</text>
</comment>
<accession>A0A085B780</accession>
<sequence length="368" mass="43855">MNSNSENRKVRKTYFWKNSSVDYIYFPNEFYDDYLMKDGSFVDIPITALRIIFSIVFSVKNQQFRPEDRPKQLSLFENEFETENNVFVQLSIKNAEISPSQSSDQILKAYEFLVKYKMKWYKSLNSKGIEIKSYGGLISNPSYKQRGYTVFLISQYWFRKIIVMSEYNTVLYKLAYNLKNSKPVLFALWLNRIPDKNLPINGLPILLSTFNKKFNLNYSTAGDFCTKFLYQVKKNLDRTPWISFTYSFTKNKIYIKPIRSQKPKSENLIDDMQIVSNVKYRLGYFQRRFDILDTSFEKFTREYTLFPIHRKLIETSYKQFIKNCRKQKLNSTSFKDKLFLEELQSILIEEYLKTPTGKKFPNGIPVLF</sequence>
<protein>
    <recommendedName>
        <fullName evidence="3">Initiator Replication protein</fullName>
    </recommendedName>
</protein>
<dbReference type="eggNOG" id="ENOG502Z7YY">
    <property type="taxonomic scope" value="Bacteria"/>
</dbReference>
<dbReference type="EMBL" id="JPLY01000007">
    <property type="protein sequence ID" value="KFC18325.1"/>
    <property type="molecule type" value="Genomic_DNA"/>
</dbReference>
<evidence type="ECO:0008006" key="3">
    <source>
        <dbReference type="Google" id="ProtNLM"/>
    </source>
</evidence>
<name>A0A085B780_9FLAO</name>
<evidence type="ECO:0000313" key="1">
    <source>
        <dbReference type="EMBL" id="KFC18325.1"/>
    </source>
</evidence>
<dbReference type="AlphaFoldDB" id="A0A085B780"/>
<proteinExistence type="predicted"/>
<reference evidence="1 2" key="1">
    <citation type="submission" date="2014-07" db="EMBL/GenBank/DDBJ databases">
        <title>Epilithonimonas lactis LMG 22401 Genome.</title>
        <authorList>
            <person name="Pipes S.E."/>
            <person name="Stropko S.J."/>
        </authorList>
    </citation>
    <scope>NUCLEOTIDE SEQUENCE [LARGE SCALE GENOMIC DNA]</scope>
    <source>
        <strain evidence="1 2">LMG 24401</strain>
    </source>
</reference>
<gene>
    <name evidence="1" type="ORF">IO89_17645</name>
</gene>
<dbReference type="RefSeq" id="WP_034978781.1">
    <property type="nucleotide sequence ID" value="NZ_FOFI01000006.1"/>
</dbReference>
<dbReference type="Proteomes" id="UP000028623">
    <property type="component" value="Unassembled WGS sequence"/>
</dbReference>
<organism evidence="1 2">
    <name type="scientific">Epilithonimonas lactis</name>
    <dbReference type="NCBI Taxonomy" id="421072"/>
    <lineage>
        <taxon>Bacteria</taxon>
        <taxon>Pseudomonadati</taxon>
        <taxon>Bacteroidota</taxon>
        <taxon>Flavobacteriia</taxon>
        <taxon>Flavobacteriales</taxon>
        <taxon>Weeksellaceae</taxon>
        <taxon>Chryseobacterium group</taxon>
        <taxon>Epilithonimonas</taxon>
    </lineage>
</organism>